<dbReference type="InterPro" id="IPR054722">
    <property type="entry name" value="PolX-like_BBD"/>
</dbReference>
<name>A0A8J2K3S8_9HEXA</name>
<dbReference type="Pfam" id="PF00098">
    <property type="entry name" value="zf-CCHC"/>
    <property type="match status" value="1"/>
</dbReference>
<proteinExistence type="predicted"/>
<dbReference type="PROSITE" id="PS50158">
    <property type="entry name" value="ZF_CCHC"/>
    <property type="match status" value="1"/>
</dbReference>
<evidence type="ECO:0000313" key="4">
    <source>
        <dbReference type="EMBL" id="CAG7731622.1"/>
    </source>
</evidence>
<sequence length="388" mass="43431">MTTTSGATTVNNTFVNSTKKFDTAAISKLNGDENYRVWRMRMTSLFTSMKIMDIVNGSKSRPTTTGDTQDKWDTGNTDAFTSMLLTMTDSEVEKISSCTTASEIWGKLSIMYQSTSGESKQVLFQKFYGVMEDHFHSPVRTMCEIQNLAAQLGSMGTQIDDDAIVARVISSLMSERFRQFREAWRSVDSTKQTSALLLSRLKTWELEDEESNGSKKKTESSKAFSANQKGGNKPRKSKEEIAQLKKTTKCHNCQKVGHWSRECPDKKKNQNASNGQDSNANQSKQQHSSQQQTKAYMAGESNNEWVNDSGATSHCCGRLDWYTDYIKFTTPSKIEIANGTYMLAEGVGKIKLQALISGTWTEIELINVFYSPGSANLFSENLLLDRGF</sequence>
<protein>
    <recommendedName>
        <fullName evidence="3">CCHC-type domain-containing protein</fullName>
    </recommendedName>
</protein>
<gene>
    <name evidence="4" type="ORF">AFUS01_LOCUS20198</name>
</gene>
<feature type="region of interest" description="Disordered" evidence="2">
    <location>
        <begin position="261"/>
        <end position="296"/>
    </location>
</feature>
<comment type="caution">
    <text evidence="4">The sequence shown here is derived from an EMBL/GenBank/DDBJ whole genome shotgun (WGS) entry which is preliminary data.</text>
</comment>
<evidence type="ECO:0000259" key="3">
    <source>
        <dbReference type="PROSITE" id="PS50158"/>
    </source>
</evidence>
<dbReference type="EMBL" id="CAJVCH010216333">
    <property type="protein sequence ID" value="CAG7731622.1"/>
    <property type="molecule type" value="Genomic_DNA"/>
</dbReference>
<dbReference type="InterPro" id="IPR001878">
    <property type="entry name" value="Znf_CCHC"/>
</dbReference>
<dbReference type="Proteomes" id="UP000708208">
    <property type="component" value="Unassembled WGS sequence"/>
</dbReference>
<feature type="region of interest" description="Disordered" evidence="2">
    <location>
        <begin position="207"/>
        <end position="239"/>
    </location>
</feature>
<keyword evidence="5" id="KW-1185">Reference proteome</keyword>
<evidence type="ECO:0000313" key="5">
    <source>
        <dbReference type="Proteomes" id="UP000708208"/>
    </source>
</evidence>
<keyword evidence="1" id="KW-0863">Zinc-finger</keyword>
<dbReference type="Pfam" id="PF14223">
    <property type="entry name" value="Retrotran_gag_2"/>
    <property type="match status" value="1"/>
</dbReference>
<evidence type="ECO:0000256" key="1">
    <source>
        <dbReference type="PROSITE-ProRule" id="PRU00047"/>
    </source>
</evidence>
<evidence type="ECO:0000256" key="2">
    <source>
        <dbReference type="SAM" id="MobiDB-lite"/>
    </source>
</evidence>
<keyword evidence="1" id="KW-0479">Metal-binding</keyword>
<organism evidence="4 5">
    <name type="scientific">Allacma fusca</name>
    <dbReference type="NCBI Taxonomy" id="39272"/>
    <lineage>
        <taxon>Eukaryota</taxon>
        <taxon>Metazoa</taxon>
        <taxon>Ecdysozoa</taxon>
        <taxon>Arthropoda</taxon>
        <taxon>Hexapoda</taxon>
        <taxon>Collembola</taxon>
        <taxon>Symphypleona</taxon>
        <taxon>Sminthuridae</taxon>
        <taxon>Allacma</taxon>
    </lineage>
</organism>
<dbReference type="GO" id="GO:0003676">
    <property type="term" value="F:nucleic acid binding"/>
    <property type="evidence" value="ECO:0007669"/>
    <property type="project" value="InterPro"/>
</dbReference>
<dbReference type="AlphaFoldDB" id="A0A8J2K3S8"/>
<accession>A0A8J2K3S8</accession>
<feature type="compositionally biased region" description="Low complexity" evidence="2">
    <location>
        <begin position="282"/>
        <end position="292"/>
    </location>
</feature>
<dbReference type="PANTHER" id="PTHR47592:SF29">
    <property type="entry name" value="ZINC FINGER, CCHC-TYPE"/>
    <property type="match status" value="1"/>
</dbReference>
<dbReference type="Pfam" id="PF22936">
    <property type="entry name" value="Pol_BBD"/>
    <property type="match status" value="1"/>
</dbReference>
<feature type="compositionally biased region" description="Polar residues" evidence="2">
    <location>
        <begin position="270"/>
        <end position="281"/>
    </location>
</feature>
<reference evidence="4" key="1">
    <citation type="submission" date="2021-06" db="EMBL/GenBank/DDBJ databases">
        <authorList>
            <person name="Hodson N. C."/>
            <person name="Mongue J. A."/>
            <person name="Jaron S. K."/>
        </authorList>
    </citation>
    <scope>NUCLEOTIDE SEQUENCE</scope>
</reference>
<dbReference type="GO" id="GO:0008270">
    <property type="term" value="F:zinc ion binding"/>
    <property type="evidence" value="ECO:0007669"/>
    <property type="project" value="UniProtKB-KW"/>
</dbReference>
<dbReference type="SMART" id="SM00343">
    <property type="entry name" value="ZnF_C2HC"/>
    <property type="match status" value="1"/>
</dbReference>
<feature type="compositionally biased region" description="Polar residues" evidence="2">
    <location>
        <begin position="221"/>
        <end position="230"/>
    </location>
</feature>
<dbReference type="OrthoDB" id="430476at2759"/>
<dbReference type="PANTHER" id="PTHR47592">
    <property type="entry name" value="PBF68 PROTEIN"/>
    <property type="match status" value="1"/>
</dbReference>
<keyword evidence="1" id="KW-0862">Zinc</keyword>
<feature type="domain" description="CCHC-type" evidence="3">
    <location>
        <begin position="249"/>
        <end position="265"/>
    </location>
</feature>